<evidence type="ECO:0000313" key="3">
    <source>
        <dbReference type="Proteomes" id="UP000216063"/>
    </source>
</evidence>
<keyword evidence="1" id="KW-1133">Transmembrane helix</keyword>
<protein>
    <submittedName>
        <fullName evidence="2">Uncharacterized protein</fullName>
    </submittedName>
</protein>
<dbReference type="OrthoDB" id="4736784at2"/>
<proteinExistence type="predicted"/>
<keyword evidence="1" id="KW-0472">Membrane</keyword>
<gene>
    <name evidence="2" type="ORF">CG716_24530</name>
</gene>
<dbReference type="AlphaFoldDB" id="A0A255D8N3"/>
<evidence type="ECO:0000313" key="2">
    <source>
        <dbReference type="EMBL" id="OYN75789.1"/>
    </source>
</evidence>
<evidence type="ECO:0000256" key="1">
    <source>
        <dbReference type="SAM" id="Phobius"/>
    </source>
</evidence>
<sequence length="93" mass="9908">MSAFQWVIGYLCIAALVAGSAVVLAAWSQRTQESVHTGFVPALLAGALWPLVVVGSAQWLLVCAIAQTLRREQARIGEAVYYGPPHRSTVDAA</sequence>
<feature type="transmembrane region" description="Helical" evidence="1">
    <location>
        <begin position="7"/>
        <end position="27"/>
    </location>
</feature>
<organism evidence="2 3">
    <name type="scientific">Mycolicibacterium sphagni</name>
    <dbReference type="NCBI Taxonomy" id="1786"/>
    <lineage>
        <taxon>Bacteria</taxon>
        <taxon>Bacillati</taxon>
        <taxon>Actinomycetota</taxon>
        <taxon>Actinomycetes</taxon>
        <taxon>Mycobacteriales</taxon>
        <taxon>Mycobacteriaceae</taxon>
        <taxon>Mycolicibacterium</taxon>
    </lineage>
</organism>
<dbReference type="RefSeq" id="WP_094483726.1">
    <property type="nucleotide sequence ID" value="NZ_JACKSC010000207.1"/>
</dbReference>
<reference evidence="2 3" key="1">
    <citation type="submission" date="2017-07" db="EMBL/GenBank/DDBJ databases">
        <title>The new phylogeny of genus Mycobacterium.</title>
        <authorList>
            <person name="Tortoli E."/>
            <person name="Trovato A."/>
            <person name="Cirillo D.M."/>
        </authorList>
    </citation>
    <scope>NUCLEOTIDE SEQUENCE [LARGE SCALE GENOMIC DNA]</scope>
    <source>
        <strain evidence="2 3">ATCC 33027</strain>
    </source>
</reference>
<feature type="transmembrane region" description="Helical" evidence="1">
    <location>
        <begin position="47"/>
        <end position="66"/>
    </location>
</feature>
<name>A0A255D8N3_9MYCO</name>
<keyword evidence="1" id="KW-0812">Transmembrane</keyword>
<dbReference type="Proteomes" id="UP000216063">
    <property type="component" value="Unassembled WGS sequence"/>
</dbReference>
<accession>A0A255D8N3</accession>
<dbReference type="EMBL" id="NOZR01000026">
    <property type="protein sequence ID" value="OYN75789.1"/>
    <property type="molecule type" value="Genomic_DNA"/>
</dbReference>
<keyword evidence="3" id="KW-1185">Reference proteome</keyword>
<comment type="caution">
    <text evidence="2">The sequence shown here is derived from an EMBL/GenBank/DDBJ whole genome shotgun (WGS) entry which is preliminary data.</text>
</comment>